<dbReference type="STRING" id="403935.SAMN05216481_11622"/>
<evidence type="ECO:0000313" key="1">
    <source>
        <dbReference type="EMBL" id="SEQ80967.1"/>
    </source>
</evidence>
<dbReference type="Proteomes" id="UP000199055">
    <property type="component" value="Unassembled WGS sequence"/>
</dbReference>
<name>A0A1H9J2G9_9ACTN</name>
<sequence>MIFHFDRERTPTAGKLLYLEDEQSFFFEENGASAGLAEKQNRADITVGPVDLSISLATGALLFATGYAPRRSWKSGKVTPPPYRAGSVRVSGVDSIPGMAVLVDDMRHDVVLDGRTGWVLVAGAAPTSEALLFAEGTVLGIDDAGHFSGLWMKPEFTG</sequence>
<gene>
    <name evidence="1" type="ORF">SAMN05216481_11622</name>
</gene>
<protein>
    <submittedName>
        <fullName evidence="1">Uncharacterized protein</fullName>
    </submittedName>
</protein>
<evidence type="ECO:0000313" key="2">
    <source>
        <dbReference type="Proteomes" id="UP000199055"/>
    </source>
</evidence>
<dbReference type="AlphaFoldDB" id="A0A1H9J2G9"/>
<dbReference type="EMBL" id="FOET01000016">
    <property type="protein sequence ID" value="SEQ80967.1"/>
    <property type="molecule type" value="Genomic_DNA"/>
</dbReference>
<keyword evidence="2" id="KW-1185">Reference proteome</keyword>
<reference evidence="1 2" key="1">
    <citation type="submission" date="2016-10" db="EMBL/GenBank/DDBJ databases">
        <authorList>
            <person name="de Groot N.N."/>
        </authorList>
    </citation>
    <scope>NUCLEOTIDE SEQUENCE [LARGE SCALE GENOMIC DNA]</scope>
    <source>
        <strain evidence="1 2">CGMCC 4.3519</strain>
    </source>
</reference>
<proteinExistence type="predicted"/>
<accession>A0A1H9J2G9</accession>
<organism evidence="1 2">
    <name type="scientific">Streptomyces radiopugnans</name>
    <dbReference type="NCBI Taxonomy" id="403935"/>
    <lineage>
        <taxon>Bacteria</taxon>
        <taxon>Bacillati</taxon>
        <taxon>Actinomycetota</taxon>
        <taxon>Actinomycetes</taxon>
        <taxon>Kitasatosporales</taxon>
        <taxon>Streptomycetaceae</taxon>
        <taxon>Streptomyces</taxon>
    </lineage>
</organism>